<dbReference type="AlphaFoldDB" id="A0A4Z1HLY3"/>
<feature type="region of interest" description="Disordered" evidence="1">
    <location>
        <begin position="338"/>
        <end position="371"/>
    </location>
</feature>
<evidence type="ECO:0000256" key="1">
    <source>
        <dbReference type="SAM" id="MobiDB-lite"/>
    </source>
</evidence>
<dbReference type="Proteomes" id="UP000297527">
    <property type="component" value="Unassembled WGS sequence"/>
</dbReference>
<sequence>MTPDISLKQAHPDHANTPSVIDLLNQLSTPQPPKNNSTATSNIPSILNQLSNLSSVNKTIPNNSCPFISRLSTDVRTQIYSYLLLNPLLSKAECISADTDFGIQQRYELEPSILRTCKEVYGEASTVLYGLNTFYLVAMKSTRMFRFTLADFISGSALTRYWRENADIFKVAPESTLYLCIVRQWRVEVSWYGSPGQSNISLPVVSMKTHEEYKFTRSLPIDPRTGLPPVSGQRRTRNQYLLRLGTQEARNSTLENTLSFLRPLLEYSLVPFCHLVTLCEVPPHTLEIIIRAKKEGEAPIRSEFLGVVPTEAEKLRLVRPLEMLRGLGRLVFTYGEKSSGNGIPSDENPNEDTTPPDEDANPNTTQNNTPPEISTYQLIQHSGIIHLVTSKAQNLAVESPANIYNNLLSYAQAFERYEPFKQHMATNWLYQNSYTSTPNPYKAKSQNPIQFSNPFGPQDNNYKSHPVNRHLSNAAAAVRRRDIVALRNNRKAVIEYLEPQYTRILEQVKKFREYTEKQNQRFGIWKGVSILEKQILDHERAANSALDWSFNSHPETRTKSIDFSEALVVLEEYAESFSRDIPLETRRQIALVRYEYYGHYEIMEREVAIRKLQKMVVDMPQPFDEAAVEFKKLYMLAANDMQKQFLEIRRARRRLVEDDSVRGRREFPVDFSMGLRIGRLIGVCRMMHLRFRRVFLGIRGIRLVGSNILVSM</sequence>
<feature type="compositionally biased region" description="Acidic residues" evidence="1">
    <location>
        <begin position="348"/>
        <end position="360"/>
    </location>
</feature>
<comment type="caution">
    <text evidence="2">The sequence shown here is derived from an EMBL/GenBank/DDBJ whole genome shotgun (WGS) entry which is preliminary data.</text>
</comment>
<name>A0A4Z1HLY3_9HELO</name>
<evidence type="ECO:0000313" key="2">
    <source>
        <dbReference type="EMBL" id="TGO49884.1"/>
    </source>
</evidence>
<dbReference type="OrthoDB" id="2951834at2759"/>
<gene>
    <name evidence="2" type="ORF">BCON_0197g00160</name>
</gene>
<protein>
    <submittedName>
        <fullName evidence="2">Uncharacterized protein</fullName>
    </submittedName>
</protein>
<feature type="compositionally biased region" description="Low complexity" evidence="1">
    <location>
        <begin position="361"/>
        <end position="371"/>
    </location>
</feature>
<keyword evidence="3" id="KW-1185">Reference proteome</keyword>
<reference evidence="2 3" key="1">
    <citation type="submission" date="2017-12" db="EMBL/GenBank/DDBJ databases">
        <title>Comparative genomics of Botrytis spp.</title>
        <authorList>
            <person name="Valero-Jimenez C.A."/>
            <person name="Tapia P."/>
            <person name="Veloso J."/>
            <person name="Silva-Moreno E."/>
            <person name="Staats M."/>
            <person name="Valdes J.H."/>
            <person name="Van Kan J.A.L."/>
        </authorList>
    </citation>
    <scope>NUCLEOTIDE SEQUENCE [LARGE SCALE GENOMIC DNA]</scope>
    <source>
        <strain evidence="2 3">MUCL11595</strain>
    </source>
</reference>
<dbReference type="EMBL" id="PQXN01000197">
    <property type="protein sequence ID" value="TGO49884.1"/>
    <property type="molecule type" value="Genomic_DNA"/>
</dbReference>
<organism evidence="2 3">
    <name type="scientific">Botryotinia convoluta</name>
    <dbReference type="NCBI Taxonomy" id="54673"/>
    <lineage>
        <taxon>Eukaryota</taxon>
        <taxon>Fungi</taxon>
        <taxon>Dikarya</taxon>
        <taxon>Ascomycota</taxon>
        <taxon>Pezizomycotina</taxon>
        <taxon>Leotiomycetes</taxon>
        <taxon>Helotiales</taxon>
        <taxon>Sclerotiniaceae</taxon>
        <taxon>Botryotinia</taxon>
    </lineage>
</organism>
<evidence type="ECO:0000313" key="3">
    <source>
        <dbReference type="Proteomes" id="UP000297527"/>
    </source>
</evidence>
<accession>A0A4Z1HLY3</accession>
<proteinExistence type="predicted"/>